<protein>
    <recommendedName>
        <fullName evidence="3">RNA-directed DNA polymerase from mobile element jockey</fullName>
    </recommendedName>
</protein>
<dbReference type="AlphaFoldDB" id="A0A087UWA4"/>
<evidence type="ECO:0008006" key="3">
    <source>
        <dbReference type="Google" id="ProtNLM"/>
    </source>
</evidence>
<dbReference type="EMBL" id="KK121977">
    <property type="protein sequence ID" value="KFM81643.1"/>
    <property type="molecule type" value="Genomic_DNA"/>
</dbReference>
<feature type="non-terminal residue" evidence="1">
    <location>
        <position position="116"/>
    </location>
</feature>
<reference evidence="1 2" key="1">
    <citation type="submission" date="2013-11" db="EMBL/GenBank/DDBJ databases">
        <title>Genome sequencing of Stegodyphus mimosarum.</title>
        <authorList>
            <person name="Bechsgaard J."/>
        </authorList>
    </citation>
    <scope>NUCLEOTIDE SEQUENCE [LARGE SCALE GENOMIC DNA]</scope>
</reference>
<proteinExistence type="predicted"/>
<evidence type="ECO:0000313" key="1">
    <source>
        <dbReference type="EMBL" id="KFM81643.1"/>
    </source>
</evidence>
<name>A0A087UWA4_STEMI</name>
<dbReference type="Proteomes" id="UP000054359">
    <property type="component" value="Unassembled WGS sequence"/>
</dbReference>
<keyword evidence="2" id="KW-1185">Reference proteome</keyword>
<organism evidence="1 2">
    <name type="scientific">Stegodyphus mimosarum</name>
    <name type="common">African social velvet spider</name>
    <dbReference type="NCBI Taxonomy" id="407821"/>
    <lineage>
        <taxon>Eukaryota</taxon>
        <taxon>Metazoa</taxon>
        <taxon>Ecdysozoa</taxon>
        <taxon>Arthropoda</taxon>
        <taxon>Chelicerata</taxon>
        <taxon>Arachnida</taxon>
        <taxon>Araneae</taxon>
        <taxon>Araneomorphae</taxon>
        <taxon>Entelegynae</taxon>
        <taxon>Eresoidea</taxon>
        <taxon>Eresidae</taxon>
        <taxon>Stegodyphus</taxon>
    </lineage>
</organism>
<gene>
    <name evidence="1" type="ORF">X975_25920</name>
</gene>
<evidence type="ECO:0000313" key="2">
    <source>
        <dbReference type="Proteomes" id="UP000054359"/>
    </source>
</evidence>
<accession>A0A087UWA4</accession>
<dbReference type="OrthoDB" id="6778023at2759"/>
<sequence length="116" mass="13358">MLFSFAQTTYPTHKQNTLLHIHLQISSQNHARTAFFLSEVYEYITKLKIKSSRKLDLITNKMLKNRGVLMILKLTEISNDMLYFGPFPTLWKSAVISPVLKPNKSPSDPVSYQLIS</sequence>